<dbReference type="InterPro" id="IPR015797">
    <property type="entry name" value="NUDIX_hydrolase-like_dom_sf"/>
</dbReference>
<dbReference type="OrthoDB" id="4287477at2"/>
<protein>
    <submittedName>
        <fullName evidence="3">NUDIX domain-containing protein</fullName>
    </submittedName>
</protein>
<sequence length="299" mass="32912">MKIIQAAGAAVLRDGPHGREVLIIHRPRYDDWTLPKGKLEPFETFPEGAVREVAEEASSWIRLLSPLDRTSHLLSESAEKIVAWWRADAIGPTDGQVKINISKDGLPEVDEVRWCGMAEAAARLSYAQDRSVVEQAANQPYTTPLIVVRHAKAINRKDWDGTEADRPLRARGRVQARRLAPLLSAYGVQELVTSPWRRCAATVQPYALAHKIKSEQLPILSEAEGSADPDAVAATMRRIAERAVVEHRPIAVCGHRPVLPTMFAALELPERAVSTAECVVVHLTDTGAVHAVETHRPLA</sequence>
<dbReference type="GO" id="GO:0006167">
    <property type="term" value="P:AMP biosynthetic process"/>
    <property type="evidence" value="ECO:0007669"/>
    <property type="project" value="TreeGrafter"/>
</dbReference>
<dbReference type="Gene3D" id="3.90.79.10">
    <property type="entry name" value="Nucleoside Triphosphate Pyrophosphohydrolase"/>
    <property type="match status" value="1"/>
</dbReference>
<proteinExistence type="predicted"/>
<dbReference type="PANTHER" id="PTHR21340">
    <property type="entry name" value="DIADENOSINE 5,5-P1,P4-TETRAPHOSPHATE PYROPHOSPHOHYDROLASE MUTT"/>
    <property type="match status" value="1"/>
</dbReference>
<dbReference type="GO" id="GO:0006754">
    <property type="term" value="P:ATP biosynthetic process"/>
    <property type="evidence" value="ECO:0007669"/>
    <property type="project" value="TreeGrafter"/>
</dbReference>
<dbReference type="CDD" id="cd07040">
    <property type="entry name" value="HP"/>
    <property type="match status" value="1"/>
</dbReference>
<dbReference type="PANTHER" id="PTHR21340:SF0">
    <property type="entry name" value="BIS(5'-NUCLEOSYL)-TETRAPHOSPHATASE [ASYMMETRICAL]"/>
    <property type="match status" value="1"/>
</dbReference>
<dbReference type="PROSITE" id="PS51462">
    <property type="entry name" value="NUDIX"/>
    <property type="match status" value="1"/>
</dbReference>
<dbReference type="InterPro" id="IPR000086">
    <property type="entry name" value="NUDIX_hydrolase_dom"/>
</dbReference>
<dbReference type="AlphaFoldDB" id="A0A516Q496"/>
<dbReference type="Pfam" id="PF00293">
    <property type="entry name" value="NUDIX"/>
    <property type="match status" value="1"/>
</dbReference>
<evidence type="ECO:0000259" key="2">
    <source>
        <dbReference type="PROSITE" id="PS51462"/>
    </source>
</evidence>
<dbReference type="EMBL" id="CP041692">
    <property type="protein sequence ID" value="QDP98238.1"/>
    <property type="molecule type" value="Genomic_DNA"/>
</dbReference>
<dbReference type="KEGG" id="mik:FOE78_22105"/>
<reference evidence="3 4" key="1">
    <citation type="submission" date="2019-07" db="EMBL/GenBank/DDBJ databases">
        <title>Microlunatus dokdonensis sp. nov. isolated from the rhizospheric soil of the wild plant Elymus tsukushiensis.</title>
        <authorList>
            <person name="Ghim S.-Y."/>
            <person name="Hwang Y.-J."/>
            <person name="Son J.-S."/>
            <person name="Shin J.-H."/>
        </authorList>
    </citation>
    <scope>NUCLEOTIDE SEQUENCE [LARGE SCALE GENOMIC DNA]</scope>
    <source>
        <strain evidence="3 4">KUDC0627</strain>
    </source>
</reference>
<dbReference type="SMART" id="SM00855">
    <property type="entry name" value="PGAM"/>
    <property type="match status" value="1"/>
</dbReference>
<evidence type="ECO:0000313" key="3">
    <source>
        <dbReference type="EMBL" id="QDP98238.1"/>
    </source>
</evidence>
<gene>
    <name evidence="3" type="ORF">FOE78_22105</name>
</gene>
<evidence type="ECO:0000313" key="4">
    <source>
        <dbReference type="Proteomes" id="UP000319263"/>
    </source>
</evidence>
<dbReference type="SUPFAM" id="SSF53254">
    <property type="entry name" value="Phosphoglycerate mutase-like"/>
    <property type="match status" value="1"/>
</dbReference>
<dbReference type="SUPFAM" id="SSF55811">
    <property type="entry name" value="Nudix"/>
    <property type="match status" value="1"/>
</dbReference>
<dbReference type="Gene3D" id="3.40.50.1240">
    <property type="entry name" value="Phosphoglycerate mutase-like"/>
    <property type="match status" value="1"/>
</dbReference>
<keyword evidence="1" id="KW-0378">Hydrolase</keyword>
<dbReference type="Proteomes" id="UP000319263">
    <property type="component" value="Chromosome"/>
</dbReference>
<keyword evidence="4" id="KW-1185">Reference proteome</keyword>
<accession>A0A516Q496</accession>
<name>A0A516Q496_9ACTN</name>
<dbReference type="InterPro" id="IPR029033">
    <property type="entry name" value="His_PPase_superfam"/>
</dbReference>
<evidence type="ECO:0000256" key="1">
    <source>
        <dbReference type="ARBA" id="ARBA00022801"/>
    </source>
</evidence>
<dbReference type="InterPro" id="IPR013078">
    <property type="entry name" value="His_Pase_superF_clade-1"/>
</dbReference>
<dbReference type="Pfam" id="PF00300">
    <property type="entry name" value="His_Phos_1"/>
    <property type="match status" value="1"/>
</dbReference>
<organism evidence="3 4">
    <name type="scientific">Microlunatus elymi</name>
    <dbReference type="NCBI Taxonomy" id="2596828"/>
    <lineage>
        <taxon>Bacteria</taxon>
        <taxon>Bacillati</taxon>
        <taxon>Actinomycetota</taxon>
        <taxon>Actinomycetes</taxon>
        <taxon>Propionibacteriales</taxon>
        <taxon>Propionibacteriaceae</taxon>
        <taxon>Microlunatus</taxon>
    </lineage>
</organism>
<feature type="domain" description="Nudix hydrolase" evidence="2">
    <location>
        <begin position="2"/>
        <end position="137"/>
    </location>
</feature>
<dbReference type="RefSeq" id="WP_143988179.1">
    <property type="nucleotide sequence ID" value="NZ_CP041692.1"/>
</dbReference>
<dbReference type="InterPro" id="IPR051325">
    <property type="entry name" value="Nudix_hydrolase_domain"/>
</dbReference>
<dbReference type="CDD" id="cd03673">
    <property type="entry name" value="NUDIX_Ap6A_hydrolase"/>
    <property type="match status" value="1"/>
</dbReference>
<dbReference type="GO" id="GO:0004081">
    <property type="term" value="F:bis(5'-nucleosyl)-tetraphosphatase (asymmetrical) activity"/>
    <property type="evidence" value="ECO:0007669"/>
    <property type="project" value="TreeGrafter"/>
</dbReference>